<comment type="caution">
    <text evidence="1">The sequence shown here is derived from an EMBL/GenBank/DDBJ whole genome shotgun (WGS) entry which is preliminary data.</text>
</comment>
<name>A0AAI9DPG6_PLUGE</name>
<reference evidence="1" key="1">
    <citation type="submission" date="2024-02" db="EMBL/GenBank/DDBJ databases">
        <authorList>
            <consortium name="Clinical and Environmental Microbiology Branch: Whole genome sequencing antimicrobial resistance pathogens in the healthcare setting"/>
        </authorList>
    </citation>
    <scope>NUCLEOTIDE SEQUENCE</scope>
    <source>
        <strain evidence="1">2021DK-00143</strain>
    </source>
</reference>
<organism evidence="1">
    <name type="scientific">Pluralibacter gergoviae</name>
    <name type="common">Enterobacter gergoviae</name>
    <dbReference type="NCBI Taxonomy" id="61647"/>
    <lineage>
        <taxon>Bacteria</taxon>
        <taxon>Pseudomonadati</taxon>
        <taxon>Pseudomonadota</taxon>
        <taxon>Gammaproteobacteria</taxon>
        <taxon>Enterobacterales</taxon>
        <taxon>Enterobacteriaceae</taxon>
        <taxon>Pluralibacter</taxon>
    </lineage>
</organism>
<proteinExistence type="predicted"/>
<dbReference type="AlphaFoldDB" id="A0AAI9DPG6"/>
<evidence type="ECO:0000313" key="1">
    <source>
        <dbReference type="EMBL" id="EML1473556.1"/>
    </source>
</evidence>
<accession>A0AAI9DPG6</accession>
<protein>
    <submittedName>
        <fullName evidence="1">Uncharacterized protein</fullName>
    </submittedName>
</protein>
<dbReference type="EMBL" id="ABLOKC030000031">
    <property type="protein sequence ID" value="EML1473556.1"/>
    <property type="molecule type" value="Genomic_DNA"/>
</dbReference>
<sequence length="74" mass="8656">MKVILDDDFYTYSAIENMASQFSEYIMVEVSLAEGIVLQMNVHDAYKLQRNVIINTFLNNVLELSIQEHLEDER</sequence>
<gene>
    <name evidence="1" type="ORF">QEG54_004361</name>
</gene>
<dbReference type="RefSeq" id="WP_048288178.1">
    <property type="nucleotide sequence ID" value="NZ_LDZN01000011.1"/>
</dbReference>